<reference evidence="2 3" key="1">
    <citation type="submission" date="2022-07" db="EMBL/GenBank/DDBJ databases">
        <authorList>
            <person name="Li W.-J."/>
            <person name="Deng Q.-Q."/>
        </authorList>
    </citation>
    <scope>NUCLEOTIDE SEQUENCE [LARGE SCALE GENOMIC DNA]</scope>
    <source>
        <strain evidence="2 3">SYSU M60028</strain>
    </source>
</reference>
<comment type="caution">
    <text evidence="2">The sequence shown here is derived from an EMBL/GenBank/DDBJ whole genome shotgun (WGS) entry which is preliminary data.</text>
</comment>
<protein>
    <submittedName>
        <fullName evidence="2">DUF6522 family protein</fullName>
    </submittedName>
</protein>
<dbReference type="Proteomes" id="UP001205890">
    <property type="component" value="Unassembled WGS sequence"/>
</dbReference>
<evidence type="ECO:0000313" key="2">
    <source>
        <dbReference type="EMBL" id="MCP8937588.1"/>
    </source>
</evidence>
<proteinExistence type="predicted"/>
<evidence type="ECO:0000256" key="1">
    <source>
        <dbReference type="SAM" id="MobiDB-lite"/>
    </source>
</evidence>
<accession>A0ABT1L966</accession>
<dbReference type="Pfam" id="PF20132">
    <property type="entry name" value="DUF6522"/>
    <property type="match status" value="1"/>
</dbReference>
<name>A0ABT1L966_9HYPH</name>
<dbReference type="EMBL" id="JANCLU010000002">
    <property type="protein sequence ID" value="MCP8937588.1"/>
    <property type="molecule type" value="Genomic_DNA"/>
</dbReference>
<gene>
    <name evidence="2" type="ORF">NK718_03600</name>
</gene>
<dbReference type="InterPro" id="IPR045389">
    <property type="entry name" value="DUF6522"/>
</dbReference>
<organism evidence="2 3">
    <name type="scientific">Alsobacter ponti</name>
    <dbReference type="NCBI Taxonomy" id="2962936"/>
    <lineage>
        <taxon>Bacteria</taxon>
        <taxon>Pseudomonadati</taxon>
        <taxon>Pseudomonadota</taxon>
        <taxon>Alphaproteobacteria</taxon>
        <taxon>Hyphomicrobiales</taxon>
        <taxon>Alsobacteraceae</taxon>
        <taxon>Alsobacter</taxon>
    </lineage>
</organism>
<keyword evidence="3" id="KW-1185">Reference proteome</keyword>
<sequence length="92" mass="9857">MSGDVEIPLEWVASAFGLTPEAALEAMRAGRITSVVENGVGEDEGRRRLTFFNGSRRARIVLDAAGRPVQRSSVDFGAADSAMRRAGGPPRR</sequence>
<feature type="region of interest" description="Disordered" evidence="1">
    <location>
        <begin position="73"/>
        <end position="92"/>
    </location>
</feature>
<evidence type="ECO:0000313" key="3">
    <source>
        <dbReference type="Proteomes" id="UP001205890"/>
    </source>
</evidence>
<dbReference type="RefSeq" id="WP_254738722.1">
    <property type="nucleotide sequence ID" value="NZ_JANCLU010000002.1"/>
</dbReference>